<dbReference type="AlphaFoldDB" id="A0A9D3ZFJ9"/>
<evidence type="ECO:0000313" key="2">
    <source>
        <dbReference type="Proteomes" id="UP000828251"/>
    </source>
</evidence>
<sequence>MIKFVIVIASCHKWRPFSVDFSNMNDLLDRNTSQQSWQSVTRPQSENLYHGLLILGVWEVLKSTRTQLERELLMDDVLQIEDMPSYTLLC</sequence>
<dbReference type="Proteomes" id="UP000828251">
    <property type="component" value="Unassembled WGS sequence"/>
</dbReference>
<gene>
    <name evidence="1" type="ORF">J1N35_044173</name>
</gene>
<keyword evidence="2" id="KW-1185">Reference proteome</keyword>
<reference evidence="1 2" key="1">
    <citation type="journal article" date="2021" name="Plant Biotechnol. J.">
        <title>Multi-omics assisted identification of the key and species-specific regulatory components of drought-tolerant mechanisms in Gossypium stocksii.</title>
        <authorList>
            <person name="Yu D."/>
            <person name="Ke L."/>
            <person name="Zhang D."/>
            <person name="Wu Y."/>
            <person name="Sun Y."/>
            <person name="Mei J."/>
            <person name="Sun J."/>
            <person name="Sun Y."/>
        </authorList>
    </citation>
    <scope>NUCLEOTIDE SEQUENCE [LARGE SCALE GENOMIC DNA]</scope>
    <source>
        <strain evidence="2">cv. E1</strain>
        <tissue evidence="1">Leaf</tissue>
    </source>
</reference>
<comment type="caution">
    <text evidence="1">The sequence shown here is derived from an EMBL/GenBank/DDBJ whole genome shotgun (WGS) entry which is preliminary data.</text>
</comment>
<accession>A0A9D3ZFJ9</accession>
<organism evidence="1 2">
    <name type="scientific">Gossypium stocksii</name>
    <dbReference type="NCBI Taxonomy" id="47602"/>
    <lineage>
        <taxon>Eukaryota</taxon>
        <taxon>Viridiplantae</taxon>
        <taxon>Streptophyta</taxon>
        <taxon>Embryophyta</taxon>
        <taxon>Tracheophyta</taxon>
        <taxon>Spermatophyta</taxon>
        <taxon>Magnoliopsida</taxon>
        <taxon>eudicotyledons</taxon>
        <taxon>Gunneridae</taxon>
        <taxon>Pentapetalae</taxon>
        <taxon>rosids</taxon>
        <taxon>malvids</taxon>
        <taxon>Malvales</taxon>
        <taxon>Malvaceae</taxon>
        <taxon>Malvoideae</taxon>
        <taxon>Gossypium</taxon>
    </lineage>
</organism>
<evidence type="ECO:0000313" key="1">
    <source>
        <dbReference type="EMBL" id="KAH1031999.1"/>
    </source>
</evidence>
<dbReference type="EMBL" id="JAIQCV010000013">
    <property type="protein sequence ID" value="KAH1031999.1"/>
    <property type="molecule type" value="Genomic_DNA"/>
</dbReference>
<name>A0A9D3ZFJ9_9ROSI</name>
<dbReference type="OrthoDB" id="67155at2759"/>
<protein>
    <submittedName>
        <fullName evidence="1">Uncharacterized protein</fullName>
    </submittedName>
</protein>
<proteinExistence type="predicted"/>